<proteinExistence type="predicted"/>
<name>A0AA35QTZ5_GEOBA</name>
<feature type="region of interest" description="Disordered" evidence="1">
    <location>
        <begin position="1"/>
        <end position="65"/>
    </location>
</feature>
<comment type="caution">
    <text evidence="2">The sequence shown here is derived from an EMBL/GenBank/DDBJ whole genome shotgun (WGS) entry which is preliminary data.</text>
</comment>
<protein>
    <submittedName>
        <fullName evidence="2">Uncharacterized protein</fullName>
    </submittedName>
</protein>
<dbReference type="AlphaFoldDB" id="A0AA35QTZ5"/>
<evidence type="ECO:0000313" key="2">
    <source>
        <dbReference type="EMBL" id="CAI7990915.1"/>
    </source>
</evidence>
<evidence type="ECO:0000313" key="3">
    <source>
        <dbReference type="Proteomes" id="UP001174909"/>
    </source>
</evidence>
<feature type="compositionally biased region" description="Basic residues" evidence="1">
    <location>
        <begin position="7"/>
        <end position="29"/>
    </location>
</feature>
<reference evidence="2" key="1">
    <citation type="submission" date="2023-03" db="EMBL/GenBank/DDBJ databases">
        <authorList>
            <person name="Steffen K."/>
            <person name="Cardenas P."/>
        </authorList>
    </citation>
    <scope>NUCLEOTIDE SEQUENCE</scope>
</reference>
<keyword evidence="3" id="KW-1185">Reference proteome</keyword>
<gene>
    <name evidence="2" type="ORF">GBAR_LOCUS583</name>
</gene>
<dbReference type="Proteomes" id="UP001174909">
    <property type="component" value="Unassembled WGS sequence"/>
</dbReference>
<evidence type="ECO:0000256" key="1">
    <source>
        <dbReference type="SAM" id="MobiDB-lite"/>
    </source>
</evidence>
<dbReference type="EMBL" id="CASHTH010000088">
    <property type="protein sequence ID" value="CAI7990915.1"/>
    <property type="molecule type" value="Genomic_DNA"/>
</dbReference>
<sequence length="65" mass="7506">MADVKPGRRSPHSPRRGKRYSKHVPLSRRKSPESSRSRRGKRTILALQAMRRPMSDTNSFQTTQS</sequence>
<organism evidence="2 3">
    <name type="scientific">Geodia barretti</name>
    <name type="common">Barrett's horny sponge</name>
    <dbReference type="NCBI Taxonomy" id="519541"/>
    <lineage>
        <taxon>Eukaryota</taxon>
        <taxon>Metazoa</taxon>
        <taxon>Porifera</taxon>
        <taxon>Demospongiae</taxon>
        <taxon>Heteroscleromorpha</taxon>
        <taxon>Tetractinellida</taxon>
        <taxon>Astrophorina</taxon>
        <taxon>Geodiidae</taxon>
        <taxon>Geodia</taxon>
    </lineage>
</organism>
<accession>A0AA35QTZ5</accession>
<feature type="compositionally biased region" description="Polar residues" evidence="1">
    <location>
        <begin position="55"/>
        <end position="65"/>
    </location>
</feature>